<accession>A0ABS6M8B0</accession>
<comment type="caution">
    <text evidence="8">The sequence shown here is derived from an EMBL/GenBank/DDBJ whole genome shotgun (WGS) entry which is preliminary data.</text>
</comment>
<keyword evidence="9" id="KW-1185">Reference proteome</keyword>
<proteinExistence type="inferred from homology"/>
<dbReference type="PANTHER" id="PTHR33602:SF1">
    <property type="entry name" value="REGULATORY PROTEIN RECX FAMILY PROTEIN"/>
    <property type="match status" value="1"/>
</dbReference>
<sequence>MAKPLETEADIRNAAVALLARREYSRAELQRKLGGRVEDDAMLVRVLDQLEENGYQSDARFAEVFVRSRLSSGYGQMRIRQELQRKGIARERIAAVLDAQETDSRALARDCHQRRFGDRPVQDQKDYGKRMRFLVNRGFSFEDARHAIRCQGEETD</sequence>
<dbReference type="Pfam" id="PF02631">
    <property type="entry name" value="RecX_HTH2"/>
    <property type="match status" value="1"/>
</dbReference>
<organism evidence="8 9">
    <name type="scientific">Marinobacterium weihaiense</name>
    <dbReference type="NCBI Taxonomy" id="2851016"/>
    <lineage>
        <taxon>Bacteria</taxon>
        <taxon>Pseudomonadati</taxon>
        <taxon>Pseudomonadota</taxon>
        <taxon>Gammaproteobacteria</taxon>
        <taxon>Oceanospirillales</taxon>
        <taxon>Oceanospirillaceae</taxon>
        <taxon>Marinobacterium</taxon>
    </lineage>
</organism>
<evidence type="ECO:0000313" key="9">
    <source>
        <dbReference type="Proteomes" id="UP000755551"/>
    </source>
</evidence>
<dbReference type="Proteomes" id="UP000755551">
    <property type="component" value="Unassembled WGS sequence"/>
</dbReference>
<name>A0ABS6M8B0_9GAMM</name>
<feature type="domain" description="RecX third three-helical" evidence="7">
    <location>
        <begin position="106"/>
        <end position="148"/>
    </location>
</feature>
<comment type="function">
    <text evidence="5">Modulates RecA activity.</text>
</comment>
<evidence type="ECO:0000259" key="6">
    <source>
        <dbReference type="Pfam" id="PF02631"/>
    </source>
</evidence>
<dbReference type="PANTHER" id="PTHR33602">
    <property type="entry name" value="REGULATORY PROTEIN RECX FAMILY PROTEIN"/>
    <property type="match status" value="1"/>
</dbReference>
<dbReference type="InterPro" id="IPR053925">
    <property type="entry name" value="RecX_HTH_3rd"/>
</dbReference>
<dbReference type="InterPro" id="IPR053924">
    <property type="entry name" value="RecX_HTH_2nd"/>
</dbReference>
<gene>
    <name evidence="5" type="primary">recX</name>
    <name evidence="8" type="ORF">KTN04_04110</name>
</gene>
<dbReference type="HAMAP" id="MF_01114">
    <property type="entry name" value="RecX"/>
    <property type="match status" value="1"/>
</dbReference>
<dbReference type="Pfam" id="PF21981">
    <property type="entry name" value="RecX_HTH3"/>
    <property type="match status" value="1"/>
</dbReference>
<reference evidence="8 9" key="1">
    <citation type="submission" date="2021-06" db="EMBL/GenBank/DDBJ databases">
        <title>Bacterium isolated from marine sediment.</title>
        <authorList>
            <person name="Zhu K.-L."/>
            <person name="Du Z.-J."/>
            <person name="Liang Q.-Y."/>
        </authorList>
    </citation>
    <scope>NUCLEOTIDE SEQUENCE [LARGE SCALE GENOMIC DNA]</scope>
    <source>
        <strain evidence="8 9">A346</strain>
    </source>
</reference>
<dbReference type="RefSeq" id="WP_217333948.1">
    <property type="nucleotide sequence ID" value="NZ_JAHQZT010000004.1"/>
</dbReference>
<dbReference type="EMBL" id="JAHQZT010000004">
    <property type="protein sequence ID" value="MBV0932526.1"/>
    <property type="molecule type" value="Genomic_DNA"/>
</dbReference>
<dbReference type="InterPro" id="IPR003783">
    <property type="entry name" value="Regulatory_RecX"/>
</dbReference>
<evidence type="ECO:0000259" key="7">
    <source>
        <dbReference type="Pfam" id="PF21981"/>
    </source>
</evidence>
<feature type="domain" description="RecX second three-helical" evidence="6">
    <location>
        <begin position="57"/>
        <end position="97"/>
    </location>
</feature>
<evidence type="ECO:0000256" key="3">
    <source>
        <dbReference type="ARBA" id="ARBA00018111"/>
    </source>
</evidence>
<comment type="similarity">
    <text evidence="2 5">Belongs to the RecX family.</text>
</comment>
<keyword evidence="4 5" id="KW-0963">Cytoplasm</keyword>
<evidence type="ECO:0000256" key="4">
    <source>
        <dbReference type="ARBA" id="ARBA00022490"/>
    </source>
</evidence>
<protein>
    <recommendedName>
        <fullName evidence="3 5">Regulatory protein RecX</fullName>
    </recommendedName>
</protein>
<evidence type="ECO:0000256" key="2">
    <source>
        <dbReference type="ARBA" id="ARBA00009695"/>
    </source>
</evidence>
<comment type="subcellular location">
    <subcellularLocation>
        <location evidence="1 5">Cytoplasm</location>
    </subcellularLocation>
</comment>
<evidence type="ECO:0000313" key="8">
    <source>
        <dbReference type="EMBL" id="MBV0932526.1"/>
    </source>
</evidence>
<evidence type="ECO:0000256" key="5">
    <source>
        <dbReference type="HAMAP-Rule" id="MF_01114"/>
    </source>
</evidence>
<evidence type="ECO:0000256" key="1">
    <source>
        <dbReference type="ARBA" id="ARBA00004496"/>
    </source>
</evidence>